<dbReference type="PANTHER" id="PTHR43179:SF12">
    <property type="entry name" value="GALACTOFURANOSYLTRANSFERASE GLFT2"/>
    <property type="match status" value="1"/>
</dbReference>
<dbReference type="InterPro" id="IPR029044">
    <property type="entry name" value="Nucleotide-diphossugar_trans"/>
</dbReference>
<dbReference type="EC" id="2.4.-.-" evidence="5"/>
<sequence length="318" mass="34748">MTLIVIAMCTLGRPQMLKAALASLVVQEVPEGTRLRLLVVENAPELSIQPVLDAFPGAGIVAVTEPQRGIAAARNRALETALEMGADWIAFIDDDEEAHPDWIARLYAGATQRDLDLAGGIVWPKLPGGALNITQKMVFDGLQFRAARSHRRHVRRIARGGDATDLYATSNWLCRATRLHEDGLRFDVRLAAGGGEDMLFSQQAIGRGWRLGRILDAVVEETVPQARLLPAYVFQRARDAERSHFQAGFTKASRGRHAMRTTVYAFGRGFRGVANLLAIPVLGGRGLVEGLSALGAALGRIEGFFGRKSERYRRIEGS</sequence>
<evidence type="ECO:0000256" key="3">
    <source>
        <dbReference type="ARBA" id="ARBA00022679"/>
    </source>
</evidence>
<dbReference type="RefSeq" id="WP_377404425.1">
    <property type="nucleotide sequence ID" value="NZ_JBHTFQ010000006.1"/>
</dbReference>
<evidence type="ECO:0000256" key="2">
    <source>
        <dbReference type="ARBA" id="ARBA00022676"/>
    </source>
</evidence>
<evidence type="ECO:0000313" key="5">
    <source>
        <dbReference type="EMBL" id="MFC7705113.1"/>
    </source>
</evidence>
<dbReference type="Proteomes" id="UP001596516">
    <property type="component" value="Unassembled WGS sequence"/>
</dbReference>
<dbReference type="PANTHER" id="PTHR43179">
    <property type="entry name" value="RHAMNOSYLTRANSFERASE WBBL"/>
    <property type="match status" value="1"/>
</dbReference>
<reference evidence="6" key="1">
    <citation type="journal article" date="2019" name="Int. J. Syst. Evol. Microbiol.">
        <title>The Global Catalogue of Microorganisms (GCM) 10K type strain sequencing project: providing services to taxonomists for standard genome sequencing and annotation.</title>
        <authorList>
            <consortium name="The Broad Institute Genomics Platform"/>
            <consortium name="The Broad Institute Genome Sequencing Center for Infectious Disease"/>
            <person name="Wu L."/>
            <person name="Ma J."/>
        </authorList>
    </citation>
    <scope>NUCLEOTIDE SEQUENCE [LARGE SCALE GENOMIC DNA]</scope>
    <source>
        <strain evidence="6">CGMCC 1.12750</strain>
    </source>
</reference>
<dbReference type="Pfam" id="PF00535">
    <property type="entry name" value="Glycos_transf_2"/>
    <property type="match status" value="1"/>
</dbReference>
<proteinExistence type="inferred from homology"/>
<evidence type="ECO:0000256" key="1">
    <source>
        <dbReference type="ARBA" id="ARBA00006739"/>
    </source>
</evidence>
<comment type="caution">
    <text evidence="5">The sequence shown here is derived from an EMBL/GenBank/DDBJ whole genome shotgun (WGS) entry which is preliminary data.</text>
</comment>
<dbReference type="Gene3D" id="3.90.550.10">
    <property type="entry name" value="Spore Coat Polysaccharide Biosynthesis Protein SpsA, Chain A"/>
    <property type="match status" value="1"/>
</dbReference>
<keyword evidence="2 5" id="KW-0328">Glycosyltransferase</keyword>
<feature type="domain" description="Glycosyltransferase 2-like" evidence="4">
    <location>
        <begin position="6"/>
        <end position="136"/>
    </location>
</feature>
<dbReference type="InterPro" id="IPR001173">
    <property type="entry name" value="Glyco_trans_2-like"/>
</dbReference>
<keyword evidence="6" id="KW-1185">Reference proteome</keyword>
<dbReference type="EMBL" id="JBHTFQ010000006">
    <property type="protein sequence ID" value="MFC7705113.1"/>
    <property type="molecule type" value="Genomic_DNA"/>
</dbReference>
<protein>
    <submittedName>
        <fullName evidence="5">Glycosyltransferase family 2 protein</fullName>
        <ecNumber evidence="5">2.4.-.-</ecNumber>
    </submittedName>
</protein>
<dbReference type="GO" id="GO:0016757">
    <property type="term" value="F:glycosyltransferase activity"/>
    <property type="evidence" value="ECO:0007669"/>
    <property type="project" value="UniProtKB-KW"/>
</dbReference>
<keyword evidence="3 5" id="KW-0808">Transferase</keyword>
<gene>
    <name evidence="5" type="ORF">ACFQXB_12990</name>
</gene>
<accession>A0ABW2UMC8</accession>
<evidence type="ECO:0000313" key="6">
    <source>
        <dbReference type="Proteomes" id="UP001596516"/>
    </source>
</evidence>
<organism evidence="5 6">
    <name type="scientific">Plastorhodobacter daqingensis</name>
    <dbReference type="NCBI Taxonomy" id="1387281"/>
    <lineage>
        <taxon>Bacteria</taxon>
        <taxon>Pseudomonadati</taxon>
        <taxon>Pseudomonadota</taxon>
        <taxon>Alphaproteobacteria</taxon>
        <taxon>Rhodobacterales</taxon>
        <taxon>Paracoccaceae</taxon>
        <taxon>Plastorhodobacter</taxon>
    </lineage>
</organism>
<dbReference type="SUPFAM" id="SSF53448">
    <property type="entry name" value="Nucleotide-diphospho-sugar transferases"/>
    <property type="match status" value="1"/>
</dbReference>
<name>A0ABW2UMC8_9RHOB</name>
<dbReference type="CDD" id="cd00761">
    <property type="entry name" value="Glyco_tranf_GTA_type"/>
    <property type="match status" value="1"/>
</dbReference>
<evidence type="ECO:0000259" key="4">
    <source>
        <dbReference type="Pfam" id="PF00535"/>
    </source>
</evidence>
<comment type="similarity">
    <text evidence="1">Belongs to the glycosyltransferase 2 family.</text>
</comment>